<dbReference type="EMBL" id="JAPWDQ010000013">
    <property type="protein sequence ID" value="KAJ5472100.1"/>
    <property type="molecule type" value="Genomic_DNA"/>
</dbReference>
<feature type="compositionally biased region" description="Polar residues" evidence="1">
    <location>
        <begin position="37"/>
        <end position="56"/>
    </location>
</feature>
<feature type="region of interest" description="Disordered" evidence="1">
    <location>
        <begin position="210"/>
        <end position="235"/>
    </location>
</feature>
<protein>
    <recommendedName>
        <fullName evidence="2">Myb-like domain-containing protein</fullName>
    </recommendedName>
</protein>
<name>A0A9X0BLV3_9EURO</name>
<evidence type="ECO:0000313" key="4">
    <source>
        <dbReference type="Proteomes" id="UP001148312"/>
    </source>
</evidence>
<dbReference type="InterPro" id="IPR001005">
    <property type="entry name" value="SANT/Myb"/>
</dbReference>
<feature type="domain" description="Myb-like" evidence="2">
    <location>
        <begin position="332"/>
        <end position="379"/>
    </location>
</feature>
<reference evidence="3" key="2">
    <citation type="journal article" date="2023" name="IMA Fungus">
        <title>Comparative genomic study of the Penicillium genus elucidates a diverse pangenome and 15 lateral gene transfer events.</title>
        <authorList>
            <person name="Petersen C."/>
            <person name="Sorensen T."/>
            <person name="Nielsen M.R."/>
            <person name="Sondergaard T.E."/>
            <person name="Sorensen J.L."/>
            <person name="Fitzpatrick D.A."/>
            <person name="Frisvad J.C."/>
            <person name="Nielsen K.L."/>
        </authorList>
    </citation>
    <scope>NUCLEOTIDE SEQUENCE</scope>
    <source>
        <strain evidence="3">IBT 30728</strain>
    </source>
</reference>
<feature type="region of interest" description="Disordered" evidence="1">
    <location>
        <begin position="1"/>
        <end position="124"/>
    </location>
</feature>
<accession>A0A9X0BLV3</accession>
<evidence type="ECO:0000313" key="3">
    <source>
        <dbReference type="EMBL" id="KAJ5472100.1"/>
    </source>
</evidence>
<evidence type="ECO:0000256" key="1">
    <source>
        <dbReference type="SAM" id="MobiDB-lite"/>
    </source>
</evidence>
<dbReference type="Proteomes" id="UP001148312">
    <property type="component" value="Unassembled WGS sequence"/>
</dbReference>
<evidence type="ECO:0000259" key="2">
    <source>
        <dbReference type="PROSITE" id="PS50090"/>
    </source>
</evidence>
<reference evidence="3" key="1">
    <citation type="submission" date="2022-12" db="EMBL/GenBank/DDBJ databases">
        <authorList>
            <person name="Petersen C."/>
        </authorList>
    </citation>
    <scope>NUCLEOTIDE SEQUENCE</scope>
    <source>
        <strain evidence="3">IBT 30728</strain>
    </source>
</reference>
<proteinExistence type="predicted"/>
<sequence length="390" mass="43469">MPSASYRLESFRPWKPSQEKEQPLRDRLGICRYPSPVSISATPSPSNLRNSISESQEIYAPRPERHPLPARPPVEVCLNGGLQSNTQHESEGLAPTSPINPGPETFDIDNSLFPDDPPNSGDVDRTMTFEQIAPDSELQFLGFDSNGRQLAFPPSQQAQLGFLESPISLESPTIDPAILDNNHTRDFEQTQQTATTPIAPTISRQIPVEHSRSPARGAHCHSKQQDSVRPVKAGRRPAKISKVSVVIDNRPKNRASRSGLGLGRKNVSLPTLRAQFSAPPVEERVQFLSWLFESALSHCVHLPHGSDRSQHANRDAELVDRPRTPCSRKGLSWSDEEADLLVKLREEEHLAWSEVTERFGEKFPGRSQGSLQVYWSTRLGKRRSSPVENV</sequence>
<comment type="caution">
    <text evidence="3">The sequence shown here is derived from an EMBL/GenBank/DDBJ whole genome shotgun (WGS) entry which is preliminary data.</text>
</comment>
<dbReference type="PROSITE" id="PS50090">
    <property type="entry name" value="MYB_LIKE"/>
    <property type="match status" value="1"/>
</dbReference>
<feature type="compositionally biased region" description="Basic and acidic residues" evidence="1">
    <location>
        <begin position="9"/>
        <end position="29"/>
    </location>
</feature>
<keyword evidence="4" id="KW-1185">Reference proteome</keyword>
<dbReference type="RefSeq" id="XP_056786646.1">
    <property type="nucleotide sequence ID" value="XM_056938264.1"/>
</dbReference>
<dbReference type="GeneID" id="81628514"/>
<dbReference type="AlphaFoldDB" id="A0A9X0BLV3"/>
<gene>
    <name evidence="3" type="ORF">N7539_008669</name>
</gene>
<organism evidence="3 4">
    <name type="scientific">Penicillium diatomitis</name>
    <dbReference type="NCBI Taxonomy" id="2819901"/>
    <lineage>
        <taxon>Eukaryota</taxon>
        <taxon>Fungi</taxon>
        <taxon>Dikarya</taxon>
        <taxon>Ascomycota</taxon>
        <taxon>Pezizomycotina</taxon>
        <taxon>Eurotiomycetes</taxon>
        <taxon>Eurotiomycetidae</taxon>
        <taxon>Eurotiales</taxon>
        <taxon>Aspergillaceae</taxon>
        <taxon>Penicillium</taxon>
    </lineage>
</organism>